<dbReference type="Gene3D" id="3.40.50.300">
    <property type="entry name" value="P-loop containing nucleotide triphosphate hydrolases"/>
    <property type="match status" value="1"/>
</dbReference>
<dbReference type="GO" id="GO:0006952">
    <property type="term" value="P:defense response"/>
    <property type="evidence" value="ECO:0007669"/>
    <property type="project" value="UniProtKB-KW"/>
</dbReference>
<reference evidence="14" key="1">
    <citation type="journal article" date="2014" name="Science">
        <title>The coffee genome provides insight into the convergent evolution of caffeine biosynthesis.</title>
        <authorList>
            <person name="Denoeud F."/>
            <person name="Carretero-Paulet L."/>
            <person name="Dereeper A."/>
            <person name="Droc G."/>
            <person name="Guyot R."/>
            <person name="Pietrella M."/>
            <person name="Zheng C."/>
            <person name="Alberti A."/>
            <person name="Anthony F."/>
            <person name="Aprea G."/>
            <person name="Aury J.M."/>
            <person name="Bento P."/>
            <person name="Bernard M."/>
            <person name="Bocs S."/>
            <person name="Campa C."/>
            <person name="Cenci A."/>
            <person name="Combes M.C."/>
            <person name="Crouzillat D."/>
            <person name="Da Silva C."/>
            <person name="Daddiego L."/>
            <person name="De Bellis F."/>
            <person name="Dussert S."/>
            <person name="Garsmeur O."/>
            <person name="Gayraud T."/>
            <person name="Guignon V."/>
            <person name="Jahn K."/>
            <person name="Jamilloux V."/>
            <person name="Joet T."/>
            <person name="Labadie K."/>
            <person name="Lan T."/>
            <person name="Leclercq J."/>
            <person name="Lepelley M."/>
            <person name="Leroy T."/>
            <person name="Li L.T."/>
            <person name="Librado P."/>
            <person name="Lopez L."/>
            <person name="Munoz A."/>
            <person name="Noel B."/>
            <person name="Pallavicini A."/>
            <person name="Perrotta G."/>
            <person name="Poncet V."/>
            <person name="Pot D."/>
            <person name="Priyono X."/>
            <person name="Rigoreau M."/>
            <person name="Rouard M."/>
            <person name="Rozas J."/>
            <person name="Tranchant-Dubreuil C."/>
            <person name="VanBuren R."/>
            <person name="Zhang Q."/>
            <person name="Andrade A.C."/>
            <person name="Argout X."/>
            <person name="Bertrand B."/>
            <person name="de Kochko A."/>
            <person name="Graziosi G."/>
            <person name="Henry R.J."/>
            <person name="Jayarama X."/>
            <person name="Ming R."/>
            <person name="Nagai C."/>
            <person name="Rounsley S."/>
            <person name="Sankoff D."/>
            <person name="Giuliano G."/>
            <person name="Albert V.A."/>
            <person name="Wincker P."/>
            <person name="Lashermes P."/>
        </authorList>
    </citation>
    <scope>NUCLEOTIDE SEQUENCE [LARGE SCALE GENOMIC DNA]</scope>
    <source>
        <strain evidence="14">cv. DH200-94</strain>
    </source>
</reference>
<evidence type="ECO:0000256" key="2">
    <source>
        <dbReference type="ARBA" id="ARBA00022614"/>
    </source>
</evidence>
<organism evidence="13 14">
    <name type="scientific">Coffea canephora</name>
    <name type="common">Robusta coffee</name>
    <dbReference type="NCBI Taxonomy" id="49390"/>
    <lineage>
        <taxon>Eukaryota</taxon>
        <taxon>Viridiplantae</taxon>
        <taxon>Streptophyta</taxon>
        <taxon>Embryophyta</taxon>
        <taxon>Tracheophyta</taxon>
        <taxon>Spermatophyta</taxon>
        <taxon>Magnoliopsida</taxon>
        <taxon>eudicotyledons</taxon>
        <taxon>Gunneridae</taxon>
        <taxon>Pentapetalae</taxon>
        <taxon>asterids</taxon>
        <taxon>lamiids</taxon>
        <taxon>Gentianales</taxon>
        <taxon>Rubiaceae</taxon>
        <taxon>Ixoroideae</taxon>
        <taxon>Gardenieae complex</taxon>
        <taxon>Bertiereae - Coffeeae clade</taxon>
        <taxon>Coffeeae</taxon>
        <taxon>Coffea</taxon>
    </lineage>
</organism>
<dbReference type="Gene3D" id="3.80.10.10">
    <property type="entry name" value="Ribonuclease Inhibitor"/>
    <property type="match status" value="2"/>
</dbReference>
<dbReference type="InterPro" id="IPR041118">
    <property type="entry name" value="Rx_N"/>
</dbReference>
<dbReference type="InterPro" id="IPR032675">
    <property type="entry name" value="LRR_dom_sf"/>
</dbReference>
<protein>
    <recommendedName>
        <fullName evidence="15">NB-ARC domain-containing protein</fullName>
    </recommendedName>
</protein>
<evidence type="ECO:0008006" key="15">
    <source>
        <dbReference type="Google" id="ProtNLM"/>
    </source>
</evidence>
<dbReference type="GO" id="GO:0005524">
    <property type="term" value="F:ATP binding"/>
    <property type="evidence" value="ECO:0007669"/>
    <property type="project" value="UniProtKB-KW"/>
</dbReference>
<dbReference type="InterPro" id="IPR055414">
    <property type="entry name" value="LRR_R13L4/SHOC2-like"/>
</dbReference>
<dbReference type="InterPro" id="IPR027417">
    <property type="entry name" value="P-loop_NTPase"/>
</dbReference>
<evidence type="ECO:0000256" key="5">
    <source>
        <dbReference type="ARBA" id="ARBA00022821"/>
    </source>
</evidence>
<accession>A0A068URR8</accession>
<sequence>MADTLGVKVHLQDLMESLKNIQALLSTADQKQISASADLRLWLKRVNDLNAKADDLLDGFAYEARRPGAVRNFFSGCNSSVIKRRKEIRQFKFVSSRYRDLARGAHKFGLDSPARGDDATAKFEQILRTTDYSSVVESHMFLVGGDSLKLKEMLLSAGNDRDFSFVSIVGMGGTGKTTLARVVYNDYDVVNHFDVRMWVYVGREVSIRRILESLLECLTDFIPNWFCMEQIVYYLRDRLEGERCLLVLDDVCEEDPLLTGSLKESLLALGGSRGSKILVTTRSERVAQLLQPGSRYPLAPLPPEYCLGLFRQIAFASGGPVETPRLKEMGDAMVEKCRGHLLAIKTIGGLLYTKKDEEEWNSIATSDTWGIVDPIPGALLLSYIHLPSISLKQCFIYCSIFPRGSVMEKDELIQLWNAQGLLNPPQGSGLSEEDLGAKYLAILVRTSFLENAEQDEGDRRKFYKMHDLLHDLASSLSKGQCTIMNGIDIEANDLKLAAHMSLINCEGEILKSLRGKEKLRTLRMVNSEVLGHTLAYTTSLRVLIVVDWFVDELPDSVSKLKLLHYLDISKTRILKLPVSISELYNLQTLKLYDLIELPKNYENLVSLRDLYIERFEDFNRLSDLPPQFRKIINPSSFKACFKAYLDSKCPIEKLGTLLERPDLYYRLSIYRLENVGSCEKAEEAKLSIMSKIESLRLHWNARRENNNDEDVLDGLRPHENIKNLAIENYKGSAFPSWMGKTSQQLTRDQLAEMEKTELTLREMTSLEEWSEPANLSNHSSSVCPLLEKFEVEQCPKLKCLPNVMTTSHRLRRLEVAMCDSLGCLPEGVGGLESLKDLDIRGLPSLSQLSIGHCRNLTSLTIGGISKLASLPKQLQYLSALRFLTISGYGGLETLPEWISRLQSLQTLKLEFCWKLEHFPAAEKMQQLKKLDELDICYCPLLEARCTKGSRPELYKISHIPRIMINSEEIKFRPRNKNKNTINTQTQRNKDTESEISGNGERNVGEREQQGSNATLSSSQPAEQVRPETLFLSTQPFS</sequence>
<evidence type="ECO:0000259" key="11">
    <source>
        <dbReference type="Pfam" id="PF23598"/>
    </source>
</evidence>
<name>A0A068URR8_COFCA</name>
<dbReference type="FunFam" id="1.10.10.10:FF:000322">
    <property type="entry name" value="Probable disease resistance protein At1g63360"/>
    <property type="match status" value="1"/>
</dbReference>
<keyword evidence="6" id="KW-0067">ATP-binding</keyword>
<dbReference type="Gene3D" id="1.10.8.430">
    <property type="entry name" value="Helical domain of apoptotic protease-activating factors"/>
    <property type="match status" value="1"/>
</dbReference>
<dbReference type="Gramene" id="CDP11190">
    <property type="protein sequence ID" value="CDP11190"/>
    <property type="gene ID" value="GSCOC_T00033278001"/>
</dbReference>
<evidence type="ECO:0000313" key="13">
    <source>
        <dbReference type="EMBL" id="CDP11190.1"/>
    </source>
</evidence>
<dbReference type="Pfam" id="PF23598">
    <property type="entry name" value="LRR_14"/>
    <property type="match status" value="1"/>
</dbReference>
<keyword evidence="14" id="KW-1185">Reference proteome</keyword>
<feature type="domain" description="Disease resistance N-terminal" evidence="9">
    <location>
        <begin position="5"/>
        <end position="68"/>
    </location>
</feature>
<evidence type="ECO:0000256" key="1">
    <source>
        <dbReference type="ARBA" id="ARBA00008894"/>
    </source>
</evidence>
<proteinExistence type="inferred from homology"/>
<dbReference type="InterPro" id="IPR056789">
    <property type="entry name" value="LRR_R13L1-DRL21"/>
</dbReference>
<dbReference type="OrthoDB" id="1935327at2759"/>
<feature type="compositionally biased region" description="Polar residues" evidence="7">
    <location>
        <begin position="1009"/>
        <end position="1021"/>
    </location>
</feature>
<dbReference type="InterPro" id="IPR058922">
    <property type="entry name" value="WHD_DRP"/>
</dbReference>
<dbReference type="Pfam" id="PF18052">
    <property type="entry name" value="Rx_N"/>
    <property type="match status" value="1"/>
</dbReference>
<dbReference type="Proteomes" id="UP000295252">
    <property type="component" value="Chromosome V"/>
</dbReference>
<evidence type="ECO:0000256" key="4">
    <source>
        <dbReference type="ARBA" id="ARBA00022741"/>
    </source>
</evidence>
<feature type="domain" description="NB-ARC" evidence="8">
    <location>
        <begin position="150"/>
        <end position="316"/>
    </location>
</feature>
<dbReference type="AlphaFoldDB" id="A0A068URR8"/>
<keyword evidence="2" id="KW-0433">Leucine-rich repeat</keyword>
<evidence type="ECO:0000256" key="3">
    <source>
        <dbReference type="ARBA" id="ARBA00022737"/>
    </source>
</evidence>
<dbReference type="InterPro" id="IPR042197">
    <property type="entry name" value="Apaf_helical"/>
</dbReference>
<dbReference type="PANTHER" id="PTHR36766">
    <property type="entry name" value="PLANT BROAD-SPECTRUM MILDEW RESISTANCE PROTEIN RPW8"/>
    <property type="match status" value="1"/>
</dbReference>
<dbReference type="Pfam" id="PF00931">
    <property type="entry name" value="NB-ARC"/>
    <property type="match status" value="1"/>
</dbReference>
<dbReference type="EMBL" id="HG739136">
    <property type="protein sequence ID" value="CDP11190.1"/>
    <property type="molecule type" value="Genomic_DNA"/>
</dbReference>
<keyword evidence="3" id="KW-0677">Repeat</keyword>
<keyword evidence="4" id="KW-0547">Nucleotide-binding</keyword>
<dbReference type="SUPFAM" id="SSF52058">
    <property type="entry name" value="L domain-like"/>
    <property type="match status" value="1"/>
</dbReference>
<gene>
    <name evidence="13" type="ORF">GSCOC_T00033278001</name>
</gene>
<evidence type="ECO:0000259" key="12">
    <source>
        <dbReference type="Pfam" id="PF25019"/>
    </source>
</evidence>
<feature type="region of interest" description="Disordered" evidence="7">
    <location>
        <begin position="973"/>
        <end position="1037"/>
    </location>
</feature>
<dbReference type="PhylomeDB" id="A0A068URR8"/>
<evidence type="ECO:0000259" key="8">
    <source>
        <dbReference type="Pfam" id="PF00931"/>
    </source>
</evidence>
<keyword evidence="5" id="KW-0611">Plant defense</keyword>
<dbReference type="InterPro" id="IPR036388">
    <property type="entry name" value="WH-like_DNA-bd_sf"/>
</dbReference>
<evidence type="ECO:0000313" key="14">
    <source>
        <dbReference type="Proteomes" id="UP000295252"/>
    </source>
</evidence>
<dbReference type="PRINTS" id="PR00364">
    <property type="entry name" value="DISEASERSIST"/>
</dbReference>
<feature type="domain" description="R13L1/DRL21-like LRR repeat region" evidence="12">
    <location>
        <begin position="663"/>
        <end position="766"/>
    </location>
</feature>
<feature type="domain" description="Disease resistance R13L4/SHOC-2-like LRR" evidence="11">
    <location>
        <begin position="502"/>
        <end position="615"/>
    </location>
</feature>
<evidence type="ECO:0000256" key="6">
    <source>
        <dbReference type="ARBA" id="ARBA00022840"/>
    </source>
</evidence>
<dbReference type="Gene3D" id="1.10.10.10">
    <property type="entry name" value="Winged helix-like DNA-binding domain superfamily/Winged helix DNA-binding domain"/>
    <property type="match status" value="1"/>
</dbReference>
<comment type="similarity">
    <text evidence="1">Belongs to the disease resistance NB-LRR family.</text>
</comment>
<evidence type="ECO:0000256" key="7">
    <source>
        <dbReference type="SAM" id="MobiDB-lite"/>
    </source>
</evidence>
<evidence type="ECO:0000259" key="9">
    <source>
        <dbReference type="Pfam" id="PF18052"/>
    </source>
</evidence>
<feature type="domain" description="R13L1/DRL21-like LRR repeat region" evidence="12">
    <location>
        <begin position="872"/>
        <end position="930"/>
    </location>
</feature>
<dbReference type="Pfam" id="PF25019">
    <property type="entry name" value="LRR_R13L1-DRL21"/>
    <property type="match status" value="2"/>
</dbReference>
<evidence type="ECO:0000259" key="10">
    <source>
        <dbReference type="Pfam" id="PF23559"/>
    </source>
</evidence>
<dbReference type="InterPro" id="IPR002182">
    <property type="entry name" value="NB-ARC"/>
</dbReference>
<dbReference type="PANTHER" id="PTHR36766:SF40">
    <property type="entry name" value="DISEASE RESISTANCE PROTEIN RGA3"/>
    <property type="match status" value="1"/>
</dbReference>
<feature type="domain" description="Disease resistance protein winged helix" evidence="10">
    <location>
        <begin position="400"/>
        <end position="473"/>
    </location>
</feature>
<dbReference type="GO" id="GO:0043531">
    <property type="term" value="F:ADP binding"/>
    <property type="evidence" value="ECO:0007669"/>
    <property type="project" value="InterPro"/>
</dbReference>
<dbReference type="Gene3D" id="1.20.5.4130">
    <property type="match status" value="1"/>
</dbReference>
<dbReference type="InParanoid" id="A0A068URR8"/>
<dbReference type="GO" id="GO:0051707">
    <property type="term" value="P:response to other organism"/>
    <property type="evidence" value="ECO:0007669"/>
    <property type="project" value="UniProtKB-ARBA"/>
</dbReference>
<dbReference type="Pfam" id="PF23559">
    <property type="entry name" value="WHD_DRP"/>
    <property type="match status" value="1"/>
</dbReference>
<dbReference type="SUPFAM" id="SSF52540">
    <property type="entry name" value="P-loop containing nucleoside triphosphate hydrolases"/>
    <property type="match status" value="1"/>
</dbReference>